<proteinExistence type="predicted"/>
<organism evidence="1">
    <name type="scientific">marine sediment metagenome</name>
    <dbReference type="NCBI Taxonomy" id="412755"/>
    <lineage>
        <taxon>unclassified sequences</taxon>
        <taxon>metagenomes</taxon>
        <taxon>ecological metagenomes</taxon>
    </lineage>
</organism>
<dbReference type="EMBL" id="BARU01044020">
    <property type="protein sequence ID" value="GAH87443.1"/>
    <property type="molecule type" value="Genomic_DNA"/>
</dbReference>
<accession>X1KZS6</accession>
<feature type="non-terminal residue" evidence="1">
    <location>
        <position position="85"/>
    </location>
</feature>
<sequence>MVQKKTAWYETPVIKDMMALVGGRALRAVMSTFCSSKTYQGQTALLRVARYLEASLDKEDRRALIITDSFTEKFVKKVTVYLDLI</sequence>
<protein>
    <submittedName>
        <fullName evidence="1">Uncharacterized protein</fullName>
    </submittedName>
</protein>
<name>X1KZS6_9ZZZZ</name>
<gene>
    <name evidence="1" type="ORF">S03H2_67281</name>
</gene>
<evidence type="ECO:0000313" key="1">
    <source>
        <dbReference type="EMBL" id="GAH87443.1"/>
    </source>
</evidence>
<comment type="caution">
    <text evidence="1">The sequence shown here is derived from an EMBL/GenBank/DDBJ whole genome shotgun (WGS) entry which is preliminary data.</text>
</comment>
<dbReference type="AlphaFoldDB" id="X1KZS6"/>
<reference evidence="1" key="1">
    <citation type="journal article" date="2014" name="Front. Microbiol.">
        <title>High frequency of phylogenetically diverse reductive dehalogenase-homologous genes in deep subseafloor sedimentary metagenomes.</title>
        <authorList>
            <person name="Kawai M."/>
            <person name="Futagami T."/>
            <person name="Toyoda A."/>
            <person name="Takaki Y."/>
            <person name="Nishi S."/>
            <person name="Hori S."/>
            <person name="Arai W."/>
            <person name="Tsubouchi T."/>
            <person name="Morono Y."/>
            <person name="Uchiyama I."/>
            <person name="Ito T."/>
            <person name="Fujiyama A."/>
            <person name="Inagaki F."/>
            <person name="Takami H."/>
        </authorList>
    </citation>
    <scope>NUCLEOTIDE SEQUENCE</scope>
    <source>
        <strain evidence="1">Expedition CK06-06</strain>
    </source>
</reference>